<comment type="similarity">
    <text evidence="1 4">Belongs to the thiolase-like superfamily. Thiolase family.</text>
</comment>
<dbReference type="Gene3D" id="3.40.47.10">
    <property type="match status" value="4"/>
</dbReference>
<dbReference type="InterPro" id="IPR002155">
    <property type="entry name" value="Thiolase"/>
</dbReference>
<dbReference type="Pfam" id="PF00108">
    <property type="entry name" value="Thiolase_N"/>
    <property type="match status" value="1"/>
</dbReference>
<dbReference type="InterPro" id="IPR020616">
    <property type="entry name" value="Thiolase_N"/>
</dbReference>
<dbReference type="GO" id="GO:0003985">
    <property type="term" value="F:acetyl-CoA C-acetyltransferase activity"/>
    <property type="evidence" value="ECO:0007669"/>
    <property type="project" value="UniProtKB-EC"/>
</dbReference>
<evidence type="ECO:0000313" key="8">
    <source>
        <dbReference type="EMBL" id="VBA36431.1"/>
    </source>
</evidence>
<dbReference type="SUPFAM" id="SSF53901">
    <property type="entry name" value="Thiolase-like"/>
    <property type="match status" value="2"/>
</dbReference>
<keyword evidence="3 4" id="KW-0012">Acyltransferase</keyword>
<dbReference type="EC" id="2.3.1.9" evidence="8"/>
<dbReference type="Pfam" id="PF02803">
    <property type="entry name" value="Thiolase_C"/>
    <property type="match status" value="1"/>
</dbReference>
<feature type="domain" description="Thiolase C-terminal" evidence="7">
    <location>
        <begin position="189"/>
        <end position="262"/>
    </location>
</feature>
<dbReference type="PANTHER" id="PTHR43365">
    <property type="entry name" value="BLR7806 PROTEIN"/>
    <property type="match status" value="1"/>
</dbReference>
<keyword evidence="9" id="KW-1185">Reference proteome</keyword>
<dbReference type="AlphaFoldDB" id="A0A498PU04"/>
<organism evidence="8 9">
    <name type="scientific">Mycobacterium innocens</name>
    <dbReference type="NCBI Taxonomy" id="2341083"/>
    <lineage>
        <taxon>Bacteria</taxon>
        <taxon>Bacillati</taxon>
        <taxon>Actinomycetota</taxon>
        <taxon>Actinomycetes</taxon>
        <taxon>Mycobacteriales</taxon>
        <taxon>Mycobacteriaceae</taxon>
        <taxon>Mycobacterium</taxon>
    </lineage>
</organism>
<dbReference type="InterPro" id="IPR016039">
    <property type="entry name" value="Thiolase-like"/>
</dbReference>
<keyword evidence="2 4" id="KW-0808">Transferase</keyword>
<proteinExistence type="inferred from homology"/>
<evidence type="ECO:0000256" key="5">
    <source>
        <dbReference type="SAM" id="MobiDB-lite"/>
    </source>
</evidence>
<feature type="domain" description="Thiolase N-terminal" evidence="6">
    <location>
        <begin position="4"/>
        <end position="148"/>
    </location>
</feature>
<evidence type="ECO:0000259" key="6">
    <source>
        <dbReference type="Pfam" id="PF00108"/>
    </source>
</evidence>
<dbReference type="CDD" id="cd00751">
    <property type="entry name" value="thiolase"/>
    <property type="match status" value="1"/>
</dbReference>
<dbReference type="InterPro" id="IPR020617">
    <property type="entry name" value="Thiolase_C"/>
</dbReference>
<dbReference type="Proteomes" id="UP000267289">
    <property type="component" value="Unassembled WGS sequence"/>
</dbReference>
<feature type="region of interest" description="Disordered" evidence="5">
    <location>
        <begin position="146"/>
        <end position="184"/>
    </location>
</feature>
<evidence type="ECO:0000256" key="4">
    <source>
        <dbReference type="RuleBase" id="RU003557"/>
    </source>
</evidence>
<dbReference type="PANTHER" id="PTHR43365:SF1">
    <property type="entry name" value="ACETYL-COA C-ACYLTRANSFERASE"/>
    <property type="match status" value="1"/>
</dbReference>
<accession>A0A498PU04</accession>
<sequence>MAPADLLAHTLRELVARTGVDPARIDDVIAGAVTQVGDQAVNIARNASLGAGFPESVPGVTIDRQCGSSQQAIGFAAQGVQSGAYDLAVAGSVESMSRVPMGGSVLHGSNPLGDAMTRRYPQGLVPQGISAELIAARWGFSRTELDEFSGDQPREGGSGHQGRALRQRADPDRRARVRREPQAKNLGLRPLARIHTATVVGSDPLYMPTGAIPATDKVLRRAGLTLADIDLFDVNEAFAPVVLAWAHDTGADLTKANVNGGASRSATHWGPVARAS</sequence>
<evidence type="ECO:0000256" key="3">
    <source>
        <dbReference type="ARBA" id="ARBA00023315"/>
    </source>
</evidence>
<feature type="compositionally biased region" description="Basic and acidic residues" evidence="5">
    <location>
        <begin position="167"/>
        <end position="182"/>
    </location>
</feature>
<evidence type="ECO:0000256" key="1">
    <source>
        <dbReference type="ARBA" id="ARBA00010982"/>
    </source>
</evidence>
<gene>
    <name evidence="8" type="primary">thlA_3</name>
    <name evidence="8" type="ORF">LAUMK13_01151</name>
</gene>
<evidence type="ECO:0000259" key="7">
    <source>
        <dbReference type="Pfam" id="PF02803"/>
    </source>
</evidence>
<dbReference type="EMBL" id="UPHQ01000048">
    <property type="protein sequence ID" value="VBA36431.1"/>
    <property type="molecule type" value="Genomic_DNA"/>
</dbReference>
<name>A0A498PU04_9MYCO</name>
<evidence type="ECO:0000313" key="9">
    <source>
        <dbReference type="Proteomes" id="UP000267289"/>
    </source>
</evidence>
<protein>
    <submittedName>
        <fullName evidence="8">Acetyl-CoA acetyltransferase</fullName>
        <ecNumber evidence="8">2.3.1.9</ecNumber>
    </submittedName>
</protein>
<reference evidence="8 9" key="1">
    <citation type="submission" date="2018-09" db="EMBL/GenBank/DDBJ databases">
        <authorList>
            <person name="Tagini F."/>
        </authorList>
    </citation>
    <scope>NUCLEOTIDE SEQUENCE [LARGE SCALE GENOMIC DNA]</scope>
    <source>
        <strain evidence="8 9">MK13</strain>
    </source>
</reference>
<evidence type="ECO:0000256" key="2">
    <source>
        <dbReference type="ARBA" id="ARBA00022679"/>
    </source>
</evidence>